<name>A0ABQ8ZS45_9ROSI</name>
<organism evidence="2 3">
    <name type="scientific">Salix suchowensis</name>
    <dbReference type="NCBI Taxonomy" id="1278906"/>
    <lineage>
        <taxon>Eukaryota</taxon>
        <taxon>Viridiplantae</taxon>
        <taxon>Streptophyta</taxon>
        <taxon>Embryophyta</taxon>
        <taxon>Tracheophyta</taxon>
        <taxon>Spermatophyta</taxon>
        <taxon>Magnoliopsida</taxon>
        <taxon>eudicotyledons</taxon>
        <taxon>Gunneridae</taxon>
        <taxon>Pentapetalae</taxon>
        <taxon>rosids</taxon>
        <taxon>fabids</taxon>
        <taxon>Malpighiales</taxon>
        <taxon>Salicaceae</taxon>
        <taxon>Saliceae</taxon>
        <taxon>Salix</taxon>
    </lineage>
</organism>
<reference evidence="2" key="1">
    <citation type="submission" date="2022-10" db="EMBL/GenBank/DDBJ databases">
        <authorList>
            <person name="Hyden B.L."/>
            <person name="Feng K."/>
            <person name="Yates T."/>
            <person name="Jawdy S."/>
            <person name="Smart L.B."/>
            <person name="Muchero W."/>
        </authorList>
    </citation>
    <scope>NUCLEOTIDE SEQUENCE</scope>
    <source>
        <tissue evidence="2">Shoot tip</tissue>
    </source>
</reference>
<accession>A0ABQ8ZS45</accession>
<keyword evidence="3" id="KW-1185">Reference proteome</keyword>
<reference evidence="2" key="2">
    <citation type="journal article" date="2023" name="Int. J. Mol. Sci.">
        <title>De Novo Assembly and Annotation of 11 Diverse Shrub Willow (Salix) Genomes Reveals Novel Gene Organization in Sex-Linked Regions.</title>
        <authorList>
            <person name="Hyden B."/>
            <person name="Feng K."/>
            <person name="Yates T.B."/>
            <person name="Jawdy S."/>
            <person name="Cereghino C."/>
            <person name="Smart L.B."/>
            <person name="Muchero W."/>
        </authorList>
    </citation>
    <scope>NUCLEOTIDE SEQUENCE</scope>
    <source>
        <tissue evidence="2">Shoot tip</tissue>
    </source>
</reference>
<sequence>MQFDSVVGTKEHSFANQPDLCIAASHVLNPDKSTRDTIFISDSETRTGLDAYSTRPGSKATDDKFSRSPHGESGSWSAPPTKVSCINTDPASIEMLAFDISMMKHNNREAHGRRKQSSPNGSKRHWCSLEMAGKNREADSFLGFTSVFSFL</sequence>
<gene>
    <name evidence="2" type="ORF">OIU77_015246</name>
</gene>
<dbReference type="EMBL" id="JAPFFI010000026">
    <property type="protein sequence ID" value="KAJ6309449.1"/>
    <property type="molecule type" value="Genomic_DNA"/>
</dbReference>
<feature type="region of interest" description="Disordered" evidence="1">
    <location>
        <begin position="45"/>
        <end position="82"/>
    </location>
</feature>
<dbReference type="Proteomes" id="UP001141253">
    <property type="component" value="Unassembled WGS sequence"/>
</dbReference>
<feature type="compositionally biased region" description="Basic and acidic residues" evidence="1">
    <location>
        <begin position="60"/>
        <end position="70"/>
    </location>
</feature>
<proteinExistence type="predicted"/>
<evidence type="ECO:0000313" key="3">
    <source>
        <dbReference type="Proteomes" id="UP001141253"/>
    </source>
</evidence>
<protein>
    <submittedName>
        <fullName evidence="2">Uncharacterized protein</fullName>
    </submittedName>
</protein>
<evidence type="ECO:0000313" key="2">
    <source>
        <dbReference type="EMBL" id="KAJ6309449.1"/>
    </source>
</evidence>
<comment type="caution">
    <text evidence="2">The sequence shown here is derived from an EMBL/GenBank/DDBJ whole genome shotgun (WGS) entry which is preliminary data.</text>
</comment>
<evidence type="ECO:0000256" key="1">
    <source>
        <dbReference type="SAM" id="MobiDB-lite"/>
    </source>
</evidence>